<reference evidence="3" key="1">
    <citation type="submission" date="2018-05" db="EMBL/GenBank/DDBJ databases">
        <title>Draft genome of Mucuna pruriens seed.</title>
        <authorList>
            <person name="Nnadi N.E."/>
            <person name="Vos R."/>
            <person name="Hasami M.H."/>
            <person name="Devisetty U.K."/>
            <person name="Aguiy J.C."/>
        </authorList>
    </citation>
    <scope>NUCLEOTIDE SEQUENCE [LARGE SCALE GENOMIC DNA]</scope>
    <source>
        <strain evidence="3">JCA_2017</strain>
    </source>
</reference>
<gene>
    <name evidence="3" type="ORF">CR513_51375</name>
</gene>
<evidence type="ECO:0000256" key="2">
    <source>
        <dbReference type="SAM" id="MobiDB-lite"/>
    </source>
</evidence>
<evidence type="ECO:0000256" key="1">
    <source>
        <dbReference type="SAM" id="Coils"/>
    </source>
</evidence>
<evidence type="ECO:0000313" key="3">
    <source>
        <dbReference type="EMBL" id="RDX69504.1"/>
    </source>
</evidence>
<accession>A0A371EU31</accession>
<protein>
    <submittedName>
        <fullName evidence="3">Uncharacterized protein</fullName>
    </submittedName>
</protein>
<dbReference type="AlphaFoldDB" id="A0A371EU31"/>
<keyword evidence="1" id="KW-0175">Coiled coil</keyword>
<feature type="region of interest" description="Disordered" evidence="2">
    <location>
        <begin position="20"/>
        <end position="45"/>
    </location>
</feature>
<keyword evidence="4" id="KW-1185">Reference proteome</keyword>
<dbReference type="EMBL" id="QJKJ01012084">
    <property type="protein sequence ID" value="RDX69504.1"/>
    <property type="molecule type" value="Genomic_DNA"/>
</dbReference>
<dbReference type="OrthoDB" id="998565at2759"/>
<organism evidence="3 4">
    <name type="scientific">Mucuna pruriens</name>
    <name type="common">Velvet bean</name>
    <name type="synonym">Dolichos pruriens</name>
    <dbReference type="NCBI Taxonomy" id="157652"/>
    <lineage>
        <taxon>Eukaryota</taxon>
        <taxon>Viridiplantae</taxon>
        <taxon>Streptophyta</taxon>
        <taxon>Embryophyta</taxon>
        <taxon>Tracheophyta</taxon>
        <taxon>Spermatophyta</taxon>
        <taxon>Magnoliopsida</taxon>
        <taxon>eudicotyledons</taxon>
        <taxon>Gunneridae</taxon>
        <taxon>Pentapetalae</taxon>
        <taxon>rosids</taxon>
        <taxon>fabids</taxon>
        <taxon>Fabales</taxon>
        <taxon>Fabaceae</taxon>
        <taxon>Papilionoideae</taxon>
        <taxon>50 kb inversion clade</taxon>
        <taxon>NPAAA clade</taxon>
        <taxon>indigoferoid/millettioid clade</taxon>
        <taxon>Phaseoleae</taxon>
        <taxon>Mucuna</taxon>
    </lineage>
</organism>
<proteinExistence type="predicted"/>
<evidence type="ECO:0000313" key="4">
    <source>
        <dbReference type="Proteomes" id="UP000257109"/>
    </source>
</evidence>
<dbReference type="Proteomes" id="UP000257109">
    <property type="component" value="Unassembled WGS sequence"/>
</dbReference>
<feature type="non-terminal residue" evidence="3">
    <location>
        <position position="1"/>
    </location>
</feature>
<dbReference type="InterPro" id="IPR053098">
    <property type="entry name" value="Petuviruses_polyprotein"/>
</dbReference>
<comment type="caution">
    <text evidence="3">The sequence shown here is derived from an EMBL/GenBank/DDBJ whole genome shotgun (WGS) entry which is preliminary data.</text>
</comment>
<dbReference type="PANTHER" id="PTHR48435">
    <property type="entry name" value="POLYPROTEIN"/>
    <property type="match status" value="1"/>
</dbReference>
<feature type="coiled-coil region" evidence="1">
    <location>
        <begin position="66"/>
        <end position="93"/>
    </location>
</feature>
<dbReference type="PANTHER" id="PTHR48435:SF1">
    <property type="entry name" value="POLYPROTEIN"/>
    <property type="match status" value="1"/>
</dbReference>
<feature type="compositionally biased region" description="Polar residues" evidence="2">
    <location>
        <begin position="24"/>
        <end position="35"/>
    </location>
</feature>
<name>A0A371EU31_MUCPR</name>
<sequence length="134" mass="15638">MIFTESTYEQEFPSLERKVDPVTKITTKPNISSSEIGPDGKSKPLSQAEEVLNWKTENAKVQNSILKKIDERMEKISSTLEKCDEKLDLLSDKMRRYYHQLTTNISHLEAKWKNTRFGEASNAKEREIRPRQLH</sequence>